<protein>
    <recommendedName>
        <fullName evidence="2">DUF5671 domain-containing protein</fullName>
    </recommendedName>
</protein>
<dbReference type="RefSeq" id="WP_201156703.1">
    <property type="nucleotide sequence ID" value="NZ_NHSD01000187.1"/>
</dbReference>
<proteinExistence type="predicted"/>
<evidence type="ECO:0000313" key="4">
    <source>
        <dbReference type="Proteomes" id="UP000706333"/>
    </source>
</evidence>
<dbReference type="EMBL" id="NHSD01000187">
    <property type="protein sequence ID" value="MBK5926936.1"/>
    <property type="molecule type" value="Genomic_DNA"/>
</dbReference>
<reference evidence="3" key="1">
    <citation type="submission" date="2017-05" db="EMBL/GenBank/DDBJ databases">
        <authorList>
            <person name="Imhoff J.F."/>
            <person name="Rahn T."/>
            <person name="Kuenzel S."/>
            <person name="Neulinger S.C."/>
        </authorList>
    </citation>
    <scope>NUCLEOTIDE SEQUENCE</scope>
    <source>
        <strain evidence="3">LMG 28126</strain>
    </source>
</reference>
<feature type="transmembrane region" description="Helical" evidence="1">
    <location>
        <begin position="66"/>
        <end position="90"/>
    </location>
</feature>
<keyword evidence="1" id="KW-0812">Transmembrane</keyword>
<keyword evidence="4" id="KW-1185">Reference proteome</keyword>
<feature type="domain" description="DUF5671" evidence="2">
    <location>
        <begin position="66"/>
        <end position="199"/>
    </location>
</feature>
<dbReference type="AlphaFoldDB" id="A0A934TK61"/>
<dbReference type="InterPro" id="IPR043728">
    <property type="entry name" value="DUF5671"/>
</dbReference>
<reference evidence="3" key="2">
    <citation type="journal article" date="2020" name="Microorganisms">
        <title>Osmotic Adaptation and Compatible Solute Biosynthesis of Phototrophic Bacteria as Revealed from Genome Analyses.</title>
        <authorList>
            <person name="Imhoff J.F."/>
            <person name="Rahn T."/>
            <person name="Kunzel S."/>
            <person name="Keller A."/>
            <person name="Neulinger S.C."/>
        </authorList>
    </citation>
    <scope>NUCLEOTIDE SEQUENCE</scope>
    <source>
        <strain evidence="3">LMG 28126</strain>
    </source>
</reference>
<sequence>MKPREPLSDFVQEGLRAGHSPDELRCALERAGWSGAEIDAAVSAWSDDGLRLPVPRPRPSVSGRELVMFGLFAITLVVVIWHLLQLSFALIDVWLPDPERPGAGWHHGSIRWSMSVLVVVLPLFAWLTWRVEAPSRSGSGPQRSPLQVRFGAMAVLVSFLVLIGAAIAVVHAALSGDFTAQFLAKAVVVAGVAGLLIGWFRGHATEA</sequence>
<feature type="transmembrane region" description="Helical" evidence="1">
    <location>
        <begin position="150"/>
        <end position="174"/>
    </location>
</feature>
<accession>A0A934TK61</accession>
<name>A0A934TK61_9RHOB</name>
<keyword evidence="1" id="KW-1133">Transmembrane helix</keyword>
<gene>
    <name evidence="3" type="ORF">CCR87_06185</name>
</gene>
<keyword evidence="1" id="KW-0472">Membrane</keyword>
<evidence type="ECO:0000256" key="1">
    <source>
        <dbReference type="SAM" id="Phobius"/>
    </source>
</evidence>
<feature type="transmembrane region" description="Helical" evidence="1">
    <location>
        <begin position="110"/>
        <end position="129"/>
    </location>
</feature>
<evidence type="ECO:0000259" key="2">
    <source>
        <dbReference type="Pfam" id="PF18920"/>
    </source>
</evidence>
<dbReference type="Pfam" id="PF18920">
    <property type="entry name" value="DUF5671"/>
    <property type="match status" value="1"/>
</dbReference>
<comment type="caution">
    <text evidence="3">The sequence shown here is derived from an EMBL/GenBank/DDBJ whole genome shotgun (WGS) entry which is preliminary data.</text>
</comment>
<organism evidence="3 4">
    <name type="scientific">Rhodobaculum claviforme</name>
    <dbReference type="NCBI Taxonomy" id="1549854"/>
    <lineage>
        <taxon>Bacteria</taxon>
        <taxon>Pseudomonadati</taxon>
        <taxon>Pseudomonadota</taxon>
        <taxon>Alphaproteobacteria</taxon>
        <taxon>Rhodobacterales</taxon>
        <taxon>Paracoccaceae</taxon>
        <taxon>Rhodobaculum</taxon>
    </lineage>
</organism>
<evidence type="ECO:0000313" key="3">
    <source>
        <dbReference type="EMBL" id="MBK5926936.1"/>
    </source>
</evidence>
<dbReference type="Proteomes" id="UP000706333">
    <property type="component" value="Unassembled WGS sequence"/>
</dbReference>
<feature type="transmembrane region" description="Helical" evidence="1">
    <location>
        <begin position="180"/>
        <end position="200"/>
    </location>
</feature>